<evidence type="ECO:0000256" key="4">
    <source>
        <dbReference type="ARBA" id="ARBA00022825"/>
    </source>
</evidence>
<accession>A0A815BHH5</accession>
<dbReference type="InterPro" id="IPR043504">
    <property type="entry name" value="Peptidase_S1_PA_chymotrypsin"/>
</dbReference>
<dbReference type="Gene3D" id="2.40.10.10">
    <property type="entry name" value="Trypsin-like serine proteases"/>
    <property type="match status" value="1"/>
</dbReference>
<name>A0A815BHH5_ADIRI</name>
<dbReference type="PROSITE" id="PS00134">
    <property type="entry name" value="TRYPSIN_HIS"/>
    <property type="match status" value="1"/>
</dbReference>
<sequence length="328" mass="36557">MSSNPLVLFLVALIVGIKSDEIEFHLTTYDNGKICSSWIDTHDEFFAYTEAYNQECISETELERRNGQARLCCETTPLPIPSTDFPRECGKQKHLPLLQRIVGGQDAAIYSWPWQVLLLSSDLQCGGVLIDQQHVLTAAHCITYPIEPTDYVITVGLHKRESIVNKGEEIVAENIWVHELYNSSTLENDISVIRLSKPVQISDAINVICLPGAHVGTAVNKTVWVSGWGKTYYNGYTSSVLRQTWLYTMGDMCNTYVTKVFDEDKQLCAGRYTTYSATCQGDSGGPLMFLNGIVSYGQACGSRGTPSVYVRVTYYLPWIQSKMSLASA</sequence>
<evidence type="ECO:0000259" key="8">
    <source>
        <dbReference type="PROSITE" id="PS50240"/>
    </source>
</evidence>
<dbReference type="InterPro" id="IPR033116">
    <property type="entry name" value="TRYPSIN_SER"/>
</dbReference>
<dbReference type="PRINTS" id="PR00722">
    <property type="entry name" value="CHYMOTRYPSIN"/>
</dbReference>
<dbReference type="PANTHER" id="PTHR24252:SF7">
    <property type="entry name" value="HYALIN"/>
    <property type="match status" value="1"/>
</dbReference>
<dbReference type="GO" id="GO:0004252">
    <property type="term" value="F:serine-type endopeptidase activity"/>
    <property type="evidence" value="ECO:0007669"/>
    <property type="project" value="InterPro"/>
</dbReference>
<feature type="signal peptide" evidence="7">
    <location>
        <begin position="1"/>
        <end position="19"/>
    </location>
</feature>
<dbReference type="PROSITE" id="PS50240">
    <property type="entry name" value="TRYPSIN_DOM"/>
    <property type="match status" value="1"/>
</dbReference>
<evidence type="ECO:0000256" key="5">
    <source>
        <dbReference type="ARBA" id="ARBA00023157"/>
    </source>
</evidence>
<dbReference type="SMART" id="SM00020">
    <property type="entry name" value="Tryp_SPc"/>
    <property type="match status" value="1"/>
</dbReference>
<dbReference type="AlphaFoldDB" id="A0A815BHH5"/>
<keyword evidence="3 6" id="KW-0378">Hydrolase</keyword>
<dbReference type="PANTHER" id="PTHR24252">
    <property type="entry name" value="ACROSIN-RELATED"/>
    <property type="match status" value="1"/>
</dbReference>
<feature type="domain" description="Peptidase S1" evidence="8">
    <location>
        <begin position="101"/>
        <end position="324"/>
    </location>
</feature>
<proteinExistence type="predicted"/>
<dbReference type="PROSITE" id="PS00135">
    <property type="entry name" value="TRYPSIN_SER"/>
    <property type="match status" value="1"/>
</dbReference>
<dbReference type="GO" id="GO:0006508">
    <property type="term" value="P:proteolysis"/>
    <property type="evidence" value="ECO:0007669"/>
    <property type="project" value="UniProtKB-KW"/>
</dbReference>
<evidence type="ECO:0000256" key="3">
    <source>
        <dbReference type="ARBA" id="ARBA00022801"/>
    </source>
</evidence>
<gene>
    <name evidence="9" type="ORF">EDS130_LOCUS29059</name>
</gene>
<dbReference type="Pfam" id="PF00089">
    <property type="entry name" value="Trypsin"/>
    <property type="match status" value="1"/>
</dbReference>
<feature type="chain" id="PRO_5032866296" description="Peptidase S1 domain-containing protein" evidence="7">
    <location>
        <begin position="20"/>
        <end position="328"/>
    </location>
</feature>
<evidence type="ECO:0000313" key="10">
    <source>
        <dbReference type="Proteomes" id="UP000663852"/>
    </source>
</evidence>
<dbReference type="SUPFAM" id="SSF50494">
    <property type="entry name" value="Trypsin-like serine proteases"/>
    <property type="match status" value="1"/>
</dbReference>
<evidence type="ECO:0000256" key="2">
    <source>
        <dbReference type="ARBA" id="ARBA00022729"/>
    </source>
</evidence>
<keyword evidence="2 7" id="KW-0732">Signal</keyword>
<dbReference type="OrthoDB" id="5918597at2759"/>
<dbReference type="InterPro" id="IPR018114">
    <property type="entry name" value="TRYPSIN_HIS"/>
</dbReference>
<organism evidence="9 10">
    <name type="scientific">Adineta ricciae</name>
    <name type="common">Rotifer</name>
    <dbReference type="NCBI Taxonomy" id="249248"/>
    <lineage>
        <taxon>Eukaryota</taxon>
        <taxon>Metazoa</taxon>
        <taxon>Spiralia</taxon>
        <taxon>Gnathifera</taxon>
        <taxon>Rotifera</taxon>
        <taxon>Eurotatoria</taxon>
        <taxon>Bdelloidea</taxon>
        <taxon>Adinetida</taxon>
        <taxon>Adinetidae</taxon>
        <taxon>Adineta</taxon>
    </lineage>
</organism>
<dbReference type="InterPro" id="IPR009003">
    <property type="entry name" value="Peptidase_S1_PA"/>
</dbReference>
<dbReference type="FunFam" id="2.40.10.10:FF:000120">
    <property type="entry name" value="Putative serine protease"/>
    <property type="match status" value="1"/>
</dbReference>
<comment type="caution">
    <text evidence="9">The sequence shown here is derived from an EMBL/GenBank/DDBJ whole genome shotgun (WGS) entry which is preliminary data.</text>
</comment>
<keyword evidence="4 6" id="KW-0720">Serine protease</keyword>
<evidence type="ECO:0000313" key="9">
    <source>
        <dbReference type="EMBL" id="CAF1271572.1"/>
    </source>
</evidence>
<dbReference type="InterPro" id="IPR001314">
    <property type="entry name" value="Peptidase_S1A"/>
</dbReference>
<evidence type="ECO:0000256" key="6">
    <source>
        <dbReference type="RuleBase" id="RU363034"/>
    </source>
</evidence>
<protein>
    <recommendedName>
        <fullName evidence="8">Peptidase S1 domain-containing protein</fullName>
    </recommendedName>
</protein>
<evidence type="ECO:0000256" key="7">
    <source>
        <dbReference type="SAM" id="SignalP"/>
    </source>
</evidence>
<dbReference type="EMBL" id="CAJNOJ010000193">
    <property type="protein sequence ID" value="CAF1271572.1"/>
    <property type="molecule type" value="Genomic_DNA"/>
</dbReference>
<dbReference type="Proteomes" id="UP000663852">
    <property type="component" value="Unassembled WGS sequence"/>
</dbReference>
<evidence type="ECO:0000256" key="1">
    <source>
        <dbReference type="ARBA" id="ARBA00022670"/>
    </source>
</evidence>
<dbReference type="CDD" id="cd00190">
    <property type="entry name" value="Tryp_SPc"/>
    <property type="match status" value="1"/>
</dbReference>
<keyword evidence="5" id="KW-1015">Disulfide bond</keyword>
<keyword evidence="1 6" id="KW-0645">Protease</keyword>
<reference evidence="9" key="1">
    <citation type="submission" date="2021-02" db="EMBL/GenBank/DDBJ databases">
        <authorList>
            <person name="Nowell W R."/>
        </authorList>
    </citation>
    <scope>NUCLEOTIDE SEQUENCE</scope>
</reference>
<dbReference type="InterPro" id="IPR001254">
    <property type="entry name" value="Trypsin_dom"/>
</dbReference>